<evidence type="ECO:0000256" key="1">
    <source>
        <dbReference type="SAM" id="MobiDB-lite"/>
    </source>
</evidence>
<proteinExistence type="predicted"/>
<evidence type="ECO:0000313" key="2">
    <source>
        <dbReference type="EMBL" id="KAK5792988.1"/>
    </source>
</evidence>
<gene>
    <name evidence="2" type="ORF">PVK06_034122</name>
</gene>
<evidence type="ECO:0000313" key="3">
    <source>
        <dbReference type="Proteomes" id="UP001358586"/>
    </source>
</evidence>
<accession>A0ABR0NDA3</accession>
<organism evidence="2 3">
    <name type="scientific">Gossypium arboreum</name>
    <name type="common">Tree cotton</name>
    <name type="synonym">Gossypium nanking</name>
    <dbReference type="NCBI Taxonomy" id="29729"/>
    <lineage>
        <taxon>Eukaryota</taxon>
        <taxon>Viridiplantae</taxon>
        <taxon>Streptophyta</taxon>
        <taxon>Embryophyta</taxon>
        <taxon>Tracheophyta</taxon>
        <taxon>Spermatophyta</taxon>
        <taxon>Magnoliopsida</taxon>
        <taxon>eudicotyledons</taxon>
        <taxon>Gunneridae</taxon>
        <taxon>Pentapetalae</taxon>
        <taxon>rosids</taxon>
        <taxon>malvids</taxon>
        <taxon>Malvales</taxon>
        <taxon>Malvaceae</taxon>
        <taxon>Malvoideae</taxon>
        <taxon>Gossypium</taxon>
    </lineage>
</organism>
<protein>
    <submittedName>
        <fullName evidence="2">Uncharacterized protein</fullName>
    </submittedName>
</protein>
<sequence>MTVYPLSGGGDAPLQEHRTSLPPNIVEPSYISLMPNVDAKIEMSSMMSASSSLPTPSVKVKPTTNAEIKKPSMSSALFLRLGSDI</sequence>
<dbReference type="Proteomes" id="UP001358586">
    <property type="component" value="Chromosome 10"/>
</dbReference>
<feature type="region of interest" description="Disordered" evidence="1">
    <location>
        <begin position="1"/>
        <end position="21"/>
    </location>
</feature>
<dbReference type="EMBL" id="JARKNE010000010">
    <property type="protein sequence ID" value="KAK5792988.1"/>
    <property type="molecule type" value="Genomic_DNA"/>
</dbReference>
<keyword evidence="3" id="KW-1185">Reference proteome</keyword>
<reference evidence="2 3" key="1">
    <citation type="submission" date="2023-03" db="EMBL/GenBank/DDBJ databases">
        <title>WGS of Gossypium arboreum.</title>
        <authorList>
            <person name="Yu D."/>
        </authorList>
    </citation>
    <scope>NUCLEOTIDE SEQUENCE [LARGE SCALE GENOMIC DNA]</scope>
    <source>
        <tissue evidence="2">Leaf</tissue>
    </source>
</reference>
<name>A0ABR0NDA3_GOSAR</name>
<comment type="caution">
    <text evidence="2">The sequence shown here is derived from an EMBL/GenBank/DDBJ whole genome shotgun (WGS) entry which is preliminary data.</text>
</comment>